<dbReference type="Pfam" id="PF01381">
    <property type="entry name" value="HTH_3"/>
    <property type="match status" value="1"/>
</dbReference>
<dbReference type="AlphaFoldDB" id="A0AAJ1VLI9"/>
<dbReference type="Proteomes" id="UP001225933">
    <property type="component" value="Unassembled WGS sequence"/>
</dbReference>
<feature type="coiled-coil region" evidence="1">
    <location>
        <begin position="94"/>
        <end position="121"/>
    </location>
</feature>
<dbReference type="EMBL" id="JAUHGV010000020">
    <property type="protein sequence ID" value="MDN4013851.1"/>
    <property type="molecule type" value="Genomic_DNA"/>
</dbReference>
<dbReference type="RefSeq" id="WP_214588495.1">
    <property type="nucleotide sequence ID" value="NZ_JAUHGV010000020.1"/>
</dbReference>
<gene>
    <name evidence="3" type="ORF">QX233_15360</name>
</gene>
<dbReference type="Gene3D" id="1.10.260.40">
    <property type="entry name" value="lambda repressor-like DNA-binding domains"/>
    <property type="match status" value="1"/>
</dbReference>
<evidence type="ECO:0000259" key="2">
    <source>
        <dbReference type="PROSITE" id="PS50943"/>
    </source>
</evidence>
<protein>
    <submittedName>
        <fullName evidence="3">Helix-turn-helix transcriptional regulator</fullName>
    </submittedName>
</protein>
<accession>A0AAJ1VLI9</accession>
<reference evidence="3" key="1">
    <citation type="submission" date="2023-06" db="EMBL/GenBank/DDBJ databases">
        <title>Two Chryseobacterium gambrini strains from China.</title>
        <authorList>
            <person name="Zeng J."/>
            <person name="Wu Y."/>
        </authorList>
    </citation>
    <scope>NUCLEOTIDE SEQUENCE</scope>
    <source>
        <strain evidence="3">SQ219</strain>
    </source>
</reference>
<evidence type="ECO:0000256" key="1">
    <source>
        <dbReference type="SAM" id="Coils"/>
    </source>
</evidence>
<dbReference type="SMART" id="SM00530">
    <property type="entry name" value="HTH_XRE"/>
    <property type="match status" value="1"/>
</dbReference>
<proteinExistence type="predicted"/>
<dbReference type="CDD" id="cd00093">
    <property type="entry name" value="HTH_XRE"/>
    <property type="match status" value="1"/>
</dbReference>
<sequence>MIQQKLKDLRKQRKLSQQTIAKILSTDPSSYSRKENGKSKIYDDEWEKLAKALDVSVDDIKESEFSEIVFNDNSSFNNSFGNHKSNYNILNSVLENLEDYISLLKRDIELLKKENEILKSQK</sequence>
<dbReference type="InterPro" id="IPR010982">
    <property type="entry name" value="Lambda_DNA-bd_dom_sf"/>
</dbReference>
<name>A0AAJ1VLI9_9FLAO</name>
<dbReference type="InterPro" id="IPR001387">
    <property type="entry name" value="Cro/C1-type_HTH"/>
</dbReference>
<evidence type="ECO:0000313" key="4">
    <source>
        <dbReference type="Proteomes" id="UP001225933"/>
    </source>
</evidence>
<comment type="caution">
    <text evidence="3">The sequence shown here is derived from an EMBL/GenBank/DDBJ whole genome shotgun (WGS) entry which is preliminary data.</text>
</comment>
<keyword evidence="1" id="KW-0175">Coiled coil</keyword>
<dbReference type="GO" id="GO:0003677">
    <property type="term" value="F:DNA binding"/>
    <property type="evidence" value="ECO:0007669"/>
    <property type="project" value="InterPro"/>
</dbReference>
<organism evidence="3 4">
    <name type="scientific">Chryseobacterium gambrini</name>
    <dbReference type="NCBI Taxonomy" id="373672"/>
    <lineage>
        <taxon>Bacteria</taxon>
        <taxon>Pseudomonadati</taxon>
        <taxon>Bacteroidota</taxon>
        <taxon>Flavobacteriia</taxon>
        <taxon>Flavobacteriales</taxon>
        <taxon>Weeksellaceae</taxon>
        <taxon>Chryseobacterium group</taxon>
        <taxon>Chryseobacterium</taxon>
    </lineage>
</organism>
<dbReference type="SUPFAM" id="SSF47413">
    <property type="entry name" value="lambda repressor-like DNA-binding domains"/>
    <property type="match status" value="1"/>
</dbReference>
<evidence type="ECO:0000313" key="3">
    <source>
        <dbReference type="EMBL" id="MDN4013851.1"/>
    </source>
</evidence>
<dbReference type="PROSITE" id="PS50943">
    <property type="entry name" value="HTH_CROC1"/>
    <property type="match status" value="1"/>
</dbReference>
<feature type="domain" description="HTH cro/C1-type" evidence="2">
    <location>
        <begin position="6"/>
        <end position="60"/>
    </location>
</feature>